<dbReference type="EMBL" id="JACJIP010000005">
    <property type="protein sequence ID" value="MBA9084625.1"/>
    <property type="molecule type" value="Genomic_DNA"/>
</dbReference>
<evidence type="ECO:0000256" key="1">
    <source>
        <dbReference type="ARBA" id="ARBA00022723"/>
    </source>
</evidence>
<keyword evidence="4" id="KW-0812">Transmembrane</keyword>
<feature type="region of interest" description="Disordered" evidence="3">
    <location>
        <begin position="196"/>
        <end position="239"/>
    </location>
</feature>
<dbReference type="GO" id="GO:0016020">
    <property type="term" value="C:membrane"/>
    <property type="evidence" value="ECO:0007669"/>
    <property type="project" value="TreeGrafter"/>
</dbReference>
<dbReference type="Proteomes" id="UP000567067">
    <property type="component" value="Unassembled WGS sequence"/>
</dbReference>
<keyword evidence="4" id="KW-0472">Membrane</keyword>
<keyword evidence="2" id="KW-0378">Hydrolase</keyword>
<feature type="compositionally biased region" description="Polar residues" evidence="3">
    <location>
        <begin position="222"/>
        <end position="239"/>
    </location>
</feature>
<evidence type="ECO:0000313" key="7">
    <source>
        <dbReference type="Proteomes" id="UP000567067"/>
    </source>
</evidence>
<protein>
    <submittedName>
        <fullName evidence="6">Peptidoglycan/xylan/chitin deacetylase (PgdA/CDA1 family)</fullName>
    </submittedName>
</protein>
<dbReference type="GO" id="GO:0005975">
    <property type="term" value="P:carbohydrate metabolic process"/>
    <property type="evidence" value="ECO:0007669"/>
    <property type="project" value="InterPro"/>
</dbReference>
<evidence type="ECO:0000313" key="6">
    <source>
        <dbReference type="EMBL" id="MBA9084625.1"/>
    </source>
</evidence>
<keyword evidence="4" id="KW-1133">Transmembrane helix</keyword>
<dbReference type="Pfam" id="PF01522">
    <property type="entry name" value="Polysacc_deac_1"/>
    <property type="match status" value="1"/>
</dbReference>
<proteinExistence type="predicted"/>
<comment type="caution">
    <text evidence="6">The sequence shown here is derived from an EMBL/GenBank/DDBJ whole genome shotgun (WGS) entry which is preliminary data.</text>
</comment>
<reference evidence="6 7" key="1">
    <citation type="submission" date="2020-08" db="EMBL/GenBank/DDBJ databases">
        <title>Genomic Encyclopedia of Type Strains, Phase III (KMG-III): the genomes of soil and plant-associated and newly described type strains.</title>
        <authorList>
            <person name="Whitman W."/>
        </authorList>
    </citation>
    <scope>NUCLEOTIDE SEQUENCE [LARGE SCALE GENOMIC DNA]</scope>
    <source>
        <strain evidence="6 7">CECT 8693</strain>
    </source>
</reference>
<evidence type="ECO:0000256" key="3">
    <source>
        <dbReference type="SAM" id="MobiDB-lite"/>
    </source>
</evidence>
<organism evidence="6 7">
    <name type="scientific">Fontibacillus solani</name>
    <dbReference type="NCBI Taxonomy" id="1572857"/>
    <lineage>
        <taxon>Bacteria</taxon>
        <taxon>Bacillati</taxon>
        <taxon>Bacillota</taxon>
        <taxon>Bacilli</taxon>
        <taxon>Bacillales</taxon>
        <taxon>Paenibacillaceae</taxon>
        <taxon>Fontibacillus</taxon>
    </lineage>
</organism>
<keyword evidence="1" id="KW-0479">Metal-binding</keyword>
<keyword evidence="7" id="KW-1185">Reference proteome</keyword>
<dbReference type="InterPro" id="IPR002509">
    <property type="entry name" value="NODB_dom"/>
</dbReference>
<dbReference type="RefSeq" id="WP_182534641.1">
    <property type="nucleotide sequence ID" value="NZ_JACJIP010000005.1"/>
</dbReference>
<dbReference type="PANTHER" id="PTHR10587:SF133">
    <property type="entry name" value="CHITIN DEACETYLASE 1-RELATED"/>
    <property type="match status" value="1"/>
</dbReference>
<gene>
    <name evidence="6" type="ORF">FHR92_001086</name>
</gene>
<evidence type="ECO:0000259" key="5">
    <source>
        <dbReference type="PROSITE" id="PS51677"/>
    </source>
</evidence>
<evidence type="ECO:0000256" key="2">
    <source>
        <dbReference type="ARBA" id="ARBA00022801"/>
    </source>
</evidence>
<dbReference type="GO" id="GO:0016810">
    <property type="term" value="F:hydrolase activity, acting on carbon-nitrogen (but not peptide) bonds"/>
    <property type="evidence" value="ECO:0007669"/>
    <property type="project" value="InterPro"/>
</dbReference>
<dbReference type="InterPro" id="IPR011330">
    <property type="entry name" value="Glyco_hydro/deAcase_b/a-brl"/>
</dbReference>
<dbReference type="PROSITE" id="PS51677">
    <property type="entry name" value="NODB"/>
    <property type="match status" value="1"/>
</dbReference>
<dbReference type="CDD" id="cd10917">
    <property type="entry name" value="CE4_NodB_like_6s_7s"/>
    <property type="match status" value="1"/>
</dbReference>
<feature type="transmembrane region" description="Helical" evidence="4">
    <location>
        <begin position="147"/>
        <end position="171"/>
    </location>
</feature>
<dbReference type="GO" id="GO:0046872">
    <property type="term" value="F:metal ion binding"/>
    <property type="evidence" value="ECO:0007669"/>
    <property type="project" value="UniProtKB-KW"/>
</dbReference>
<evidence type="ECO:0000256" key="4">
    <source>
        <dbReference type="SAM" id="Phobius"/>
    </source>
</evidence>
<dbReference type="InterPro" id="IPR050248">
    <property type="entry name" value="Polysacc_deacetylase_ArnD"/>
</dbReference>
<name>A0A7W3SQX9_9BACL</name>
<dbReference type="AlphaFoldDB" id="A0A7W3SQX9"/>
<dbReference type="PANTHER" id="PTHR10587">
    <property type="entry name" value="GLYCOSYL TRANSFERASE-RELATED"/>
    <property type="match status" value="1"/>
</dbReference>
<sequence>MSVYQGKLLELLSVDTKDHQSFLRVQLFSEQEVELLWHIDADTAESLKAVIELDGVYKYRLSFHSLWNSSKQQHISYLTKTYCDQSDRIYFACSELYVNGLRSIKNDEPISQIQHLTKSSHQQTTVSSLETKEVLPKKLKFKVKSTWAVAALTGIIFIVLLGSLAPSYIYMSANGKNSKTASVGVSNIGVHLVDNEESSATDSIDPIDLSEPIQYPPASSEPADSNGQAANKSNTDTNTPEILSEELDKLVSYSIPKGKVALTFDDGPSKYTEEIVDLLKQHEIGGTFFFVGKNVGHYPDSVKYAYNNGYSIGNHSLNHLNLVKHSNDKQEYEILHTNVMLEELIQDKVVLFRPPYGSKNAVTKQILMNNDKKMVLWNIDPEDWKSQNADAIYTSIVKSKVNGSIILLHESQATIDALPKIIQYLKDKELQIVNLQ</sequence>
<feature type="domain" description="NodB homology" evidence="5">
    <location>
        <begin position="258"/>
        <end position="433"/>
    </location>
</feature>
<dbReference type="Gene3D" id="3.20.20.370">
    <property type="entry name" value="Glycoside hydrolase/deacetylase"/>
    <property type="match status" value="1"/>
</dbReference>
<accession>A0A7W3SQX9</accession>
<dbReference type="SUPFAM" id="SSF88713">
    <property type="entry name" value="Glycoside hydrolase/deacetylase"/>
    <property type="match status" value="1"/>
</dbReference>